<dbReference type="PRINTS" id="PR01021">
    <property type="entry name" value="OMPADOMAIN"/>
</dbReference>
<feature type="domain" description="OmpA-like" evidence="5">
    <location>
        <begin position="43"/>
        <end position="160"/>
    </location>
</feature>
<dbReference type="InterPro" id="IPR006665">
    <property type="entry name" value="OmpA-like"/>
</dbReference>
<evidence type="ECO:0000256" key="1">
    <source>
        <dbReference type="ARBA" id="ARBA00004442"/>
    </source>
</evidence>
<evidence type="ECO:0000313" key="7">
    <source>
        <dbReference type="Proteomes" id="UP001336314"/>
    </source>
</evidence>
<dbReference type="InterPro" id="IPR006664">
    <property type="entry name" value="OMP_bac"/>
</dbReference>
<dbReference type="SUPFAM" id="SSF103088">
    <property type="entry name" value="OmpA-like"/>
    <property type="match status" value="1"/>
</dbReference>
<keyword evidence="7" id="KW-1185">Reference proteome</keyword>
<sequence length="160" mass="17624">MRKLRVFSFTLLLAFLLAACQSTQGLTSQQVRVLVQEGFEPVGDEWVLNLSVLLLFGFDQAELSTDSKAEVRRLSDTLRSVGINSLRIEGHADATGDDDYNRQLSARRAQRVAEVFIKAGTAEHLISTRGLGSDFPIASNQTEDGRAQNRRVSIIVGPSF</sequence>
<comment type="subcellular location">
    <subcellularLocation>
        <location evidence="1">Cell outer membrane</location>
    </subcellularLocation>
</comment>
<evidence type="ECO:0000256" key="4">
    <source>
        <dbReference type="SAM" id="SignalP"/>
    </source>
</evidence>
<dbReference type="Proteomes" id="UP001336314">
    <property type="component" value="Unassembled WGS sequence"/>
</dbReference>
<comment type="caution">
    <text evidence="6">The sequence shown here is derived from an EMBL/GenBank/DDBJ whole genome shotgun (WGS) entry which is preliminary data.</text>
</comment>
<feature type="chain" id="PRO_5046866797" evidence="4">
    <location>
        <begin position="20"/>
        <end position="160"/>
    </location>
</feature>
<organism evidence="6 7">
    <name type="scientific">Alkalimonas cellulosilytica</name>
    <dbReference type="NCBI Taxonomy" id="3058395"/>
    <lineage>
        <taxon>Bacteria</taxon>
        <taxon>Pseudomonadati</taxon>
        <taxon>Pseudomonadota</taxon>
        <taxon>Gammaproteobacteria</taxon>
        <taxon>Alkalimonas</taxon>
    </lineage>
</organism>
<protein>
    <submittedName>
        <fullName evidence="6">OmpA family protein</fullName>
    </submittedName>
</protein>
<dbReference type="PANTHER" id="PTHR30329:SF17">
    <property type="entry name" value="LIPOPROTEIN YFIB-RELATED"/>
    <property type="match status" value="1"/>
</dbReference>
<dbReference type="InterPro" id="IPR050330">
    <property type="entry name" value="Bact_OuterMem_StrucFunc"/>
</dbReference>
<dbReference type="EMBL" id="JAUHLI010000012">
    <property type="protein sequence ID" value="MEE2002405.1"/>
    <property type="molecule type" value="Genomic_DNA"/>
</dbReference>
<evidence type="ECO:0000256" key="3">
    <source>
        <dbReference type="PROSITE-ProRule" id="PRU00473"/>
    </source>
</evidence>
<dbReference type="PROSITE" id="PS51123">
    <property type="entry name" value="OMPA_2"/>
    <property type="match status" value="1"/>
</dbReference>
<dbReference type="PRINTS" id="PR01023">
    <property type="entry name" value="NAFLGMOTY"/>
</dbReference>
<dbReference type="RefSeq" id="WP_330129469.1">
    <property type="nucleotide sequence ID" value="NZ_JAUHLI010000012.1"/>
</dbReference>
<dbReference type="Pfam" id="PF00691">
    <property type="entry name" value="OmpA"/>
    <property type="match status" value="1"/>
</dbReference>
<feature type="signal peptide" evidence="4">
    <location>
        <begin position="1"/>
        <end position="19"/>
    </location>
</feature>
<gene>
    <name evidence="6" type="ORF">QWY20_13155</name>
</gene>
<dbReference type="CDD" id="cd07185">
    <property type="entry name" value="OmpA_C-like"/>
    <property type="match status" value="1"/>
</dbReference>
<reference evidence="6 7" key="1">
    <citation type="submission" date="2023-07" db="EMBL/GenBank/DDBJ databases">
        <title>Alkalimonas sp., MEB108 novel, alkaliphilic bacterium isolated from Lonar Lake, India.</title>
        <authorList>
            <person name="Joshi A."/>
            <person name="Thite S."/>
        </authorList>
    </citation>
    <scope>NUCLEOTIDE SEQUENCE [LARGE SCALE GENOMIC DNA]</scope>
    <source>
        <strain evidence="6 7">MEB108</strain>
    </source>
</reference>
<evidence type="ECO:0000313" key="6">
    <source>
        <dbReference type="EMBL" id="MEE2002405.1"/>
    </source>
</evidence>
<evidence type="ECO:0000259" key="5">
    <source>
        <dbReference type="PROSITE" id="PS51123"/>
    </source>
</evidence>
<accession>A0ABU7J949</accession>
<dbReference type="PANTHER" id="PTHR30329">
    <property type="entry name" value="STATOR ELEMENT OF FLAGELLAR MOTOR COMPLEX"/>
    <property type="match status" value="1"/>
</dbReference>
<dbReference type="InterPro" id="IPR036737">
    <property type="entry name" value="OmpA-like_sf"/>
</dbReference>
<keyword evidence="4" id="KW-0732">Signal</keyword>
<dbReference type="PROSITE" id="PS51257">
    <property type="entry name" value="PROKAR_LIPOPROTEIN"/>
    <property type="match status" value="1"/>
</dbReference>
<proteinExistence type="predicted"/>
<evidence type="ECO:0000256" key="2">
    <source>
        <dbReference type="ARBA" id="ARBA00023136"/>
    </source>
</evidence>
<keyword evidence="2 3" id="KW-0472">Membrane</keyword>
<name>A0ABU7J949_9GAMM</name>
<dbReference type="Gene3D" id="3.30.1330.60">
    <property type="entry name" value="OmpA-like domain"/>
    <property type="match status" value="1"/>
</dbReference>